<dbReference type="PROSITE" id="PS00907">
    <property type="entry name" value="UROD_2"/>
    <property type="match status" value="1"/>
</dbReference>
<feature type="binding site" evidence="7">
    <location>
        <begin position="101"/>
        <end position="105"/>
    </location>
    <ligand>
        <name>substrate</name>
    </ligand>
</feature>
<dbReference type="Gene3D" id="3.20.20.210">
    <property type="match status" value="1"/>
</dbReference>
<evidence type="ECO:0000256" key="3">
    <source>
        <dbReference type="ARBA" id="ARBA00012288"/>
    </source>
</evidence>
<organism evidence="12 13">
    <name type="scientific">Parasaccharibacter apium</name>
    <dbReference type="NCBI Taxonomy" id="1510841"/>
    <lineage>
        <taxon>Bacteria</taxon>
        <taxon>Pseudomonadati</taxon>
        <taxon>Pseudomonadota</taxon>
        <taxon>Alphaproteobacteria</taxon>
        <taxon>Acetobacterales</taxon>
        <taxon>Acetobacteraceae</taxon>
        <taxon>Parasaccharibacter</taxon>
    </lineage>
</organism>
<comment type="similarity">
    <text evidence="2 7 9">Belongs to the uroporphyrinogen decarboxylase family.</text>
</comment>
<dbReference type="PANTHER" id="PTHR21091:SF169">
    <property type="entry name" value="UROPORPHYRINOGEN DECARBOXYLASE"/>
    <property type="match status" value="1"/>
</dbReference>
<feature type="binding site" evidence="7">
    <location>
        <position position="397"/>
    </location>
    <ligand>
        <name>substrate</name>
    </ligand>
</feature>
<evidence type="ECO:0000256" key="6">
    <source>
        <dbReference type="ARBA" id="ARBA00023244"/>
    </source>
</evidence>
<dbReference type="InterPro" id="IPR000257">
    <property type="entry name" value="Uroporphyrinogen_deCOase"/>
</dbReference>
<evidence type="ECO:0000256" key="8">
    <source>
        <dbReference type="RuleBase" id="RU000554"/>
    </source>
</evidence>
<accession>A0A7U7G5A9</accession>
<dbReference type="UniPathway" id="UPA00251">
    <property type="reaction ID" value="UER00321"/>
</dbReference>
<evidence type="ECO:0000259" key="11">
    <source>
        <dbReference type="PROSITE" id="PS00907"/>
    </source>
</evidence>
<gene>
    <name evidence="7" type="primary">hemE</name>
    <name evidence="12" type="ORF">SACS_0678</name>
</gene>
<evidence type="ECO:0000259" key="10">
    <source>
        <dbReference type="PROSITE" id="PS00906"/>
    </source>
</evidence>
<evidence type="ECO:0000256" key="9">
    <source>
        <dbReference type="RuleBase" id="RU004169"/>
    </source>
</evidence>
<feature type="binding site" evidence="7">
    <location>
        <position position="281"/>
    </location>
    <ligand>
        <name>substrate</name>
    </ligand>
</feature>
<comment type="subunit">
    <text evidence="7">Homodimer.</text>
</comment>
<feature type="binding site" evidence="7">
    <location>
        <position position="226"/>
    </location>
    <ligand>
        <name>substrate</name>
    </ligand>
</feature>
<dbReference type="GO" id="GO:0019353">
    <property type="term" value="P:protoporphyrinogen IX biosynthetic process from glutamate"/>
    <property type="evidence" value="ECO:0007669"/>
    <property type="project" value="TreeGrafter"/>
</dbReference>
<dbReference type="InterPro" id="IPR038071">
    <property type="entry name" value="UROD/MetE-like_sf"/>
</dbReference>
<dbReference type="InterPro" id="IPR006361">
    <property type="entry name" value="Uroporphyrinogen_deCO2ase_HemE"/>
</dbReference>
<comment type="catalytic activity">
    <reaction evidence="7 8">
        <text>uroporphyrinogen III + 4 H(+) = coproporphyrinogen III + 4 CO2</text>
        <dbReference type="Rhea" id="RHEA:19865"/>
        <dbReference type="ChEBI" id="CHEBI:15378"/>
        <dbReference type="ChEBI" id="CHEBI:16526"/>
        <dbReference type="ChEBI" id="CHEBI:57308"/>
        <dbReference type="ChEBI" id="CHEBI:57309"/>
        <dbReference type="EC" id="4.1.1.37"/>
    </reaction>
</comment>
<dbReference type="EC" id="4.1.1.37" evidence="3 7"/>
<evidence type="ECO:0000256" key="5">
    <source>
        <dbReference type="ARBA" id="ARBA00023239"/>
    </source>
</evidence>
<evidence type="ECO:0000256" key="7">
    <source>
        <dbReference type="HAMAP-Rule" id="MF_00218"/>
    </source>
</evidence>
<evidence type="ECO:0000256" key="2">
    <source>
        <dbReference type="ARBA" id="ARBA00009935"/>
    </source>
</evidence>
<evidence type="ECO:0000256" key="1">
    <source>
        <dbReference type="ARBA" id="ARBA00004804"/>
    </source>
</evidence>
<protein>
    <recommendedName>
        <fullName evidence="3 7">Uroporphyrinogen decarboxylase</fullName>
        <shortName evidence="7">UPD</shortName>
        <shortName evidence="7">URO-D</shortName>
        <ecNumber evidence="3 7">4.1.1.37</ecNumber>
    </recommendedName>
</protein>
<keyword evidence="5 7" id="KW-0456">Lyase</keyword>
<dbReference type="PANTHER" id="PTHR21091">
    <property type="entry name" value="METHYLTETRAHYDROFOLATE:HOMOCYSTEINE METHYLTRANSFERASE RELATED"/>
    <property type="match status" value="1"/>
</dbReference>
<feature type="domain" description="Uroporphyrinogen decarboxylase (URO-D)" evidence="11">
    <location>
        <begin position="214"/>
        <end position="230"/>
    </location>
</feature>
<dbReference type="GO" id="GO:0005829">
    <property type="term" value="C:cytosol"/>
    <property type="evidence" value="ECO:0007669"/>
    <property type="project" value="TreeGrafter"/>
</dbReference>
<dbReference type="EMBL" id="CBLY010000004">
    <property type="protein sequence ID" value="CDG33416.1"/>
    <property type="molecule type" value="Genomic_DNA"/>
</dbReference>
<sequence>MGTLRVNDRAAAIISCHRMTELHSIVDAFRPSGARIAVWVPSWLWPWEGVSSLPFFRDVGQGAGMTQQDRAVPSGMDKQGKPLLRALRGEAVWPPPVWLMRQAGRYLPEFRAMREQADFITRCMTPDIAVELTLQPIRRYGMDGAILFSDILILPWAMGQDLRFEEGRGPVMTPIRSESDLARLDEGRMMEAVAPVREALRRLRVELPEETTLLGFAGSPFTVACYMVEGGSSRDFAHIRAMMQKNPALFDRLMESLTRNTAEMLCGQIEAGAEAVMLFDSWGGILPPEAFRRHVIEPTRQIVAHIRARHPDVPLIGFPRLGGVMVAEYAGKTGINALALDTVADMAKVAEMVPETVTLQGNLDPMILLNGGEALKAEARRIRDSLRGRPHVFNLGHGVIKTTPPEHVATLVETIRDIQS</sequence>
<comment type="function">
    <text evidence="7">Catalyzes the decarboxylation of four acetate groups of uroporphyrinogen-III to yield coproporphyrinogen-III.</text>
</comment>
<proteinExistence type="inferred from homology"/>
<dbReference type="NCBIfam" id="TIGR01464">
    <property type="entry name" value="hemE"/>
    <property type="match status" value="1"/>
</dbReference>
<dbReference type="SUPFAM" id="SSF51726">
    <property type="entry name" value="UROD/MetE-like"/>
    <property type="match status" value="1"/>
</dbReference>
<keyword evidence="6 7" id="KW-0627">Porphyrin biosynthesis</keyword>
<name>A0A7U7G5A9_9PROT</name>
<reference evidence="12 13" key="2">
    <citation type="journal article" date="2014" name="PLoS ONE">
        <title>Evolution of mitochondria reconstructed from the energy metabolism of living bacteria.</title>
        <authorList>
            <person name="Degli Esposti M."/>
            <person name="Chouaia B."/>
            <person name="Comandatore F."/>
            <person name="Crotti E."/>
            <person name="Sassera D."/>
            <person name="Lievens P.M."/>
            <person name="Daffonchio D."/>
            <person name="Bandi C."/>
        </authorList>
    </citation>
    <scope>NUCLEOTIDE SEQUENCE [LARGE SCALE GENOMIC DNA]</scope>
    <source>
        <strain evidence="13">AM169</strain>
    </source>
</reference>
<feature type="binding site" evidence="7">
    <location>
        <position position="150"/>
    </location>
    <ligand>
        <name>substrate</name>
    </ligand>
</feature>
<dbReference type="AlphaFoldDB" id="A0A7U7G5A9"/>
<feature type="domain" description="Uroporphyrinogen decarboxylase (URO-D)" evidence="10">
    <location>
        <begin position="96"/>
        <end position="105"/>
    </location>
</feature>
<evidence type="ECO:0000313" key="13">
    <source>
        <dbReference type="Proteomes" id="UP000027590"/>
    </source>
</evidence>
<evidence type="ECO:0000256" key="4">
    <source>
        <dbReference type="ARBA" id="ARBA00022793"/>
    </source>
</evidence>
<dbReference type="Pfam" id="PF01208">
    <property type="entry name" value="URO-D"/>
    <property type="match status" value="1"/>
</dbReference>
<reference evidence="12 13" key="1">
    <citation type="journal article" date="2014" name="Genome Biol. Evol.">
        <title>Acetic acid bacteria genomes reveal functional traits for adaptation to life in insect guts.</title>
        <authorList>
            <person name="Chouaia B."/>
            <person name="Gaiarsa S."/>
            <person name="Crotti E."/>
            <person name="Comandatore F."/>
            <person name="Degli Esposti M."/>
            <person name="Ricci I."/>
            <person name="Alma A."/>
            <person name="Favia G."/>
            <person name="Bandi C."/>
            <person name="Daffonchio D."/>
        </authorList>
    </citation>
    <scope>NUCLEOTIDE SEQUENCE [LARGE SCALE GENOMIC DNA]</scope>
    <source>
        <strain evidence="13">AM169</strain>
    </source>
</reference>
<dbReference type="HAMAP" id="MF_00218">
    <property type="entry name" value="URO_D"/>
    <property type="match status" value="1"/>
</dbReference>
<comment type="caution">
    <text evidence="7">Lacks conserved residue(s) required for the propagation of feature annotation.</text>
</comment>
<evidence type="ECO:0000313" key="12">
    <source>
        <dbReference type="EMBL" id="CDG33416.1"/>
    </source>
</evidence>
<dbReference type="PROSITE" id="PS00906">
    <property type="entry name" value="UROD_1"/>
    <property type="match status" value="1"/>
</dbReference>
<keyword evidence="4 7" id="KW-0210">Decarboxylase</keyword>
<dbReference type="GO" id="GO:0004853">
    <property type="term" value="F:uroporphyrinogen decarboxylase activity"/>
    <property type="evidence" value="ECO:0007669"/>
    <property type="project" value="UniProtKB-UniRule"/>
</dbReference>
<comment type="pathway">
    <text evidence="1 7 8">Porphyrin-containing compound metabolism; protoporphyrin-IX biosynthesis; coproporphyrinogen-III from 5-aminolevulinate: step 4/4.</text>
</comment>
<dbReference type="Proteomes" id="UP000027590">
    <property type="component" value="Unassembled WGS sequence"/>
</dbReference>
<dbReference type="CDD" id="cd00717">
    <property type="entry name" value="URO-D"/>
    <property type="match status" value="1"/>
</dbReference>
<comment type="subcellular location">
    <subcellularLocation>
        <location evidence="7">Cytoplasm</location>
    </subcellularLocation>
</comment>
<feature type="site" description="Transition state stabilizer" evidence="7">
    <location>
        <position position="150"/>
    </location>
</feature>
<keyword evidence="7" id="KW-0963">Cytoplasm</keyword>
<comment type="caution">
    <text evidence="12">The sequence shown here is derived from an EMBL/GenBank/DDBJ whole genome shotgun (WGS) entry which is preliminary data.</text>
</comment>